<feature type="domain" description="Transglycosylase SLT" evidence="4">
    <location>
        <begin position="477"/>
        <end position="581"/>
    </location>
</feature>
<protein>
    <submittedName>
        <fullName evidence="6">Lytic transglycosylase</fullName>
    </submittedName>
</protein>
<dbReference type="InterPro" id="IPR012289">
    <property type="entry name" value="Lytic_TGlycosylase_superhlx_L"/>
</dbReference>
<feature type="domain" description="Lytic transglycosylase superhelical linker" evidence="5">
    <location>
        <begin position="395"/>
        <end position="452"/>
    </location>
</feature>
<dbReference type="Gene3D" id="1.10.1240.20">
    <property type="entry name" value="Lytic transglycosylase, superhelical linker domain"/>
    <property type="match status" value="1"/>
</dbReference>
<dbReference type="InterPro" id="IPR008939">
    <property type="entry name" value="Lytic_TGlycosylase_superhlx_U"/>
</dbReference>
<keyword evidence="2 3" id="KW-0732">Signal</keyword>
<dbReference type="Proteomes" id="UP000662914">
    <property type="component" value="Chromosome"/>
</dbReference>
<dbReference type="SUPFAM" id="SSF48435">
    <property type="entry name" value="Bacterial muramidases"/>
    <property type="match status" value="1"/>
</dbReference>
<feature type="signal peptide" evidence="3">
    <location>
        <begin position="1"/>
        <end position="19"/>
    </location>
</feature>
<evidence type="ECO:0000256" key="2">
    <source>
        <dbReference type="ARBA" id="ARBA00022729"/>
    </source>
</evidence>
<comment type="similarity">
    <text evidence="1">Belongs to the transglycosylase Slt family.</text>
</comment>
<dbReference type="InterPro" id="IPR008258">
    <property type="entry name" value="Transglycosylase_SLT_dom_1"/>
</dbReference>
<dbReference type="GO" id="GO:0004553">
    <property type="term" value="F:hydrolase activity, hydrolyzing O-glycosyl compounds"/>
    <property type="evidence" value="ECO:0007669"/>
    <property type="project" value="InterPro"/>
</dbReference>
<dbReference type="Gene3D" id="1.10.530.10">
    <property type="match status" value="1"/>
</dbReference>
<dbReference type="KEGG" id="ddz:DSYM_30320"/>
<evidence type="ECO:0000256" key="3">
    <source>
        <dbReference type="SAM" id="SignalP"/>
    </source>
</evidence>
<evidence type="ECO:0000259" key="4">
    <source>
        <dbReference type="Pfam" id="PF01464"/>
    </source>
</evidence>
<dbReference type="SUPFAM" id="SSF53955">
    <property type="entry name" value="Lysozyme-like"/>
    <property type="match status" value="1"/>
</dbReference>
<dbReference type="PANTHER" id="PTHR37423:SF5">
    <property type="entry name" value="SOLUBLE LYTIC MUREIN TRANSGLYCOSYLASE"/>
    <property type="match status" value="1"/>
</dbReference>
<dbReference type="EMBL" id="AP021857">
    <property type="protein sequence ID" value="BBO22333.1"/>
    <property type="molecule type" value="Genomic_DNA"/>
</dbReference>
<dbReference type="Pfam" id="PF01464">
    <property type="entry name" value="SLT"/>
    <property type="match status" value="1"/>
</dbReference>
<organism evidence="6 7">
    <name type="scientific">Candidatus Desulfobacillus denitrificans</name>
    <dbReference type="NCBI Taxonomy" id="2608985"/>
    <lineage>
        <taxon>Bacteria</taxon>
        <taxon>Pseudomonadati</taxon>
        <taxon>Pseudomonadota</taxon>
        <taxon>Betaproteobacteria</taxon>
        <taxon>Candidatus Desulfobacillus</taxon>
    </lineage>
</organism>
<dbReference type="CDD" id="cd13401">
    <property type="entry name" value="Slt70-like"/>
    <property type="match status" value="1"/>
</dbReference>
<evidence type="ECO:0000313" key="7">
    <source>
        <dbReference type="Proteomes" id="UP000662914"/>
    </source>
</evidence>
<evidence type="ECO:0000313" key="6">
    <source>
        <dbReference type="EMBL" id="BBO22333.1"/>
    </source>
</evidence>
<sequence length="644" mass="71882">MKSLLCALALLAAASTLHAASGDDRVLAAKDAVQRGDRVKLAKQLEAVRGHELEPYVEYWLLRLRLEEAAADELRDFLSRQAGSYLADKLRGEWLKVLGKRREWDAFEAEYPPLVQADQEITCYALQNRLRLADLGALEEARPLWFAAAELPEACTPLMEQLIADKRLGADDIWERLRRLLEAKKLGAAKAVAGYLPAGQAPSAKTLDAIADKPLHHLAMQPANFAASRPGREMALYAIQRTARNDPVQAARQWDAIKDRFSAADNAYIYAQLGWQGGLRHLPEAVGWYLQAGKAPLSDEQVAWKARAGLRAQNWALVHEAIEQMPPAMQAQPDWIYWLGRAHAALGRTDEARALYQRIAGQPNFYGNLADDELGRAIRLPPQAQKPSGDEVKAVAALPGIRRAMALFRVDLRTEGVREWNWTLRGMDDAKLLAAAEFARQNEIFDRAINTADRTLALHDFSMRYLAPFREHVEPKARALQLDQGWVYGLMRQESRFITNARSVVGAKGLMQLMPKTASWVAKKIGLKDYHPGRTNDTDVNVTLGTNYLKMVLDELDSHPVLASAAYNAGPGRARKWRDGARPLEGAIYAETIPFNETRDYVKKVMSNAVYYSALFDGQPQSLKRRLGFVGPKNGDSPKIEDLP</sequence>
<dbReference type="PANTHER" id="PTHR37423">
    <property type="entry name" value="SOLUBLE LYTIC MUREIN TRANSGLYCOSYLASE-RELATED"/>
    <property type="match status" value="1"/>
</dbReference>
<dbReference type="Gene3D" id="1.25.20.10">
    <property type="entry name" value="Bacterial muramidases"/>
    <property type="match status" value="1"/>
</dbReference>
<dbReference type="AlphaFoldDB" id="A0A809R403"/>
<gene>
    <name evidence="6" type="ORF">DSYM_30320</name>
</gene>
<evidence type="ECO:0000259" key="5">
    <source>
        <dbReference type="Pfam" id="PF14718"/>
    </source>
</evidence>
<proteinExistence type="inferred from homology"/>
<name>A0A809R403_9PROT</name>
<reference evidence="6" key="1">
    <citation type="journal article" name="DNA Res.">
        <title>The physiological potential of anammox bacteria as revealed by their core genome structure.</title>
        <authorList>
            <person name="Okubo T."/>
            <person name="Toyoda A."/>
            <person name="Fukuhara K."/>
            <person name="Uchiyama I."/>
            <person name="Harigaya Y."/>
            <person name="Kuroiwa M."/>
            <person name="Suzuki T."/>
            <person name="Murakami Y."/>
            <person name="Suwa Y."/>
            <person name="Takami H."/>
        </authorList>
    </citation>
    <scope>NUCLEOTIDE SEQUENCE</scope>
    <source>
        <strain evidence="6">317325-3</strain>
    </source>
</reference>
<evidence type="ECO:0000256" key="1">
    <source>
        <dbReference type="ARBA" id="ARBA00007734"/>
    </source>
</evidence>
<dbReference type="GO" id="GO:0042597">
    <property type="term" value="C:periplasmic space"/>
    <property type="evidence" value="ECO:0007669"/>
    <property type="project" value="InterPro"/>
</dbReference>
<feature type="chain" id="PRO_5035149820" evidence="3">
    <location>
        <begin position="20"/>
        <end position="644"/>
    </location>
</feature>
<dbReference type="InterPro" id="IPR023346">
    <property type="entry name" value="Lysozyme-like_dom_sf"/>
</dbReference>
<dbReference type="Pfam" id="PF14718">
    <property type="entry name" value="SLT_L"/>
    <property type="match status" value="1"/>
</dbReference>
<dbReference type="InterPro" id="IPR037061">
    <property type="entry name" value="Lytic_TGlycoase_superhlx_L_sf"/>
</dbReference>
<accession>A0A809R403</accession>